<sequence>MACAFDDPGLFRVGDPVDLSDEGMAVLLEAEGGVVEEYLRYDSTKTEFSAEAAILNDIVIQLNNQYGADKVGIATWSFEFSAIFSACEQYPALVDTIWYGSNGFGRSTSFLDEHPNAADTTFLAMIMGTASSSRFNDFQDKYLQRSGGVLAGTYTTHMYDIVWLLCKSVLEAGTYDGAIVKEVLPTVAEQYWGACGWTKLNENGDRAESSYQLWTVSFNATSGAPAWYVAANYDSG</sequence>
<accession>X1BZ19</accession>
<organism evidence="1">
    <name type="scientific">marine sediment metagenome</name>
    <dbReference type="NCBI Taxonomy" id="412755"/>
    <lineage>
        <taxon>unclassified sequences</taxon>
        <taxon>metagenomes</taxon>
        <taxon>ecological metagenomes</taxon>
    </lineage>
</organism>
<gene>
    <name evidence="1" type="ORF">S01H4_37543</name>
</gene>
<reference evidence="1" key="1">
    <citation type="journal article" date="2014" name="Front. Microbiol.">
        <title>High frequency of phylogenetically diverse reductive dehalogenase-homologous genes in deep subseafloor sedimentary metagenomes.</title>
        <authorList>
            <person name="Kawai M."/>
            <person name="Futagami T."/>
            <person name="Toyoda A."/>
            <person name="Takaki Y."/>
            <person name="Nishi S."/>
            <person name="Hori S."/>
            <person name="Arai W."/>
            <person name="Tsubouchi T."/>
            <person name="Morono Y."/>
            <person name="Uchiyama I."/>
            <person name="Ito T."/>
            <person name="Fujiyama A."/>
            <person name="Inagaki F."/>
            <person name="Takami H."/>
        </authorList>
    </citation>
    <scope>NUCLEOTIDE SEQUENCE</scope>
    <source>
        <strain evidence="1">Expedition CK06-06</strain>
    </source>
</reference>
<proteinExistence type="predicted"/>
<evidence type="ECO:0008006" key="2">
    <source>
        <dbReference type="Google" id="ProtNLM"/>
    </source>
</evidence>
<comment type="caution">
    <text evidence="1">The sequence shown here is derived from an EMBL/GenBank/DDBJ whole genome shotgun (WGS) entry which is preliminary data.</text>
</comment>
<dbReference type="SUPFAM" id="SSF53822">
    <property type="entry name" value="Periplasmic binding protein-like I"/>
    <property type="match status" value="1"/>
</dbReference>
<dbReference type="EMBL" id="BART01020180">
    <property type="protein sequence ID" value="GAH01076.1"/>
    <property type="molecule type" value="Genomic_DNA"/>
</dbReference>
<dbReference type="PANTHER" id="PTHR30483:SF40">
    <property type="entry name" value="HISTIDINE KINASE"/>
    <property type="match status" value="1"/>
</dbReference>
<dbReference type="AlphaFoldDB" id="X1BZ19"/>
<evidence type="ECO:0000313" key="1">
    <source>
        <dbReference type="EMBL" id="GAH01076.1"/>
    </source>
</evidence>
<feature type="non-terminal residue" evidence="1">
    <location>
        <position position="236"/>
    </location>
</feature>
<dbReference type="InterPro" id="IPR028082">
    <property type="entry name" value="Peripla_BP_I"/>
</dbReference>
<dbReference type="InterPro" id="IPR051010">
    <property type="entry name" value="BCAA_transport"/>
</dbReference>
<dbReference type="PANTHER" id="PTHR30483">
    <property type="entry name" value="LEUCINE-SPECIFIC-BINDING PROTEIN"/>
    <property type="match status" value="1"/>
</dbReference>
<dbReference type="Gene3D" id="3.40.50.2300">
    <property type="match status" value="2"/>
</dbReference>
<name>X1BZ19_9ZZZZ</name>
<protein>
    <recommendedName>
        <fullName evidence="2">Leucine-binding protein domain-containing protein</fullName>
    </recommendedName>
</protein>